<feature type="domain" description="BRCT" evidence="3">
    <location>
        <begin position="604"/>
        <end position="699"/>
    </location>
</feature>
<evidence type="ECO:0000256" key="1">
    <source>
        <dbReference type="ARBA" id="ARBA00022737"/>
    </source>
</evidence>
<feature type="domain" description="BRCT" evidence="3">
    <location>
        <begin position="514"/>
        <end position="599"/>
    </location>
</feature>
<proteinExistence type="predicted"/>
<dbReference type="InterPro" id="IPR001357">
    <property type="entry name" value="BRCT_dom"/>
</dbReference>
<evidence type="ECO:0000259" key="3">
    <source>
        <dbReference type="PROSITE" id="PS50172"/>
    </source>
</evidence>
<evidence type="ECO:0000313" key="4">
    <source>
        <dbReference type="EMBL" id="GBP66273.1"/>
    </source>
</evidence>
<dbReference type="Gene3D" id="3.40.50.10190">
    <property type="entry name" value="BRCT domain"/>
    <property type="match status" value="5"/>
</dbReference>
<dbReference type="EMBL" id="BGZK01000953">
    <property type="protein sequence ID" value="GBP66273.1"/>
    <property type="molecule type" value="Genomic_DNA"/>
</dbReference>
<feature type="region of interest" description="Disordered" evidence="2">
    <location>
        <begin position="480"/>
        <end position="516"/>
    </location>
</feature>
<dbReference type="InterPro" id="IPR036397">
    <property type="entry name" value="RNaseH_sf"/>
</dbReference>
<name>A0A4C1XT89_EUMVA</name>
<dbReference type="PANTHER" id="PTHR13561">
    <property type="entry name" value="DNA REPLICATION REGULATOR DPB11-RELATED"/>
    <property type="match status" value="1"/>
</dbReference>
<dbReference type="SMART" id="SM00292">
    <property type="entry name" value="BRCT"/>
    <property type="match status" value="4"/>
</dbReference>
<feature type="region of interest" description="Disordered" evidence="2">
    <location>
        <begin position="832"/>
        <end position="873"/>
    </location>
</feature>
<dbReference type="Pfam" id="PF01359">
    <property type="entry name" value="Transposase_1"/>
    <property type="match status" value="1"/>
</dbReference>
<reference evidence="4 5" key="1">
    <citation type="journal article" date="2019" name="Commun. Biol.">
        <title>The bagworm genome reveals a unique fibroin gene that provides high tensile strength.</title>
        <authorList>
            <person name="Kono N."/>
            <person name="Nakamura H."/>
            <person name="Ohtoshi R."/>
            <person name="Tomita M."/>
            <person name="Numata K."/>
            <person name="Arakawa K."/>
        </authorList>
    </citation>
    <scope>NUCLEOTIDE SEQUENCE [LARGE SCALE GENOMIC DNA]</scope>
</reference>
<feature type="domain" description="BRCT" evidence="3">
    <location>
        <begin position="161"/>
        <end position="252"/>
    </location>
</feature>
<feature type="region of interest" description="Disordered" evidence="2">
    <location>
        <begin position="912"/>
        <end position="938"/>
    </location>
</feature>
<dbReference type="Pfam" id="PF00533">
    <property type="entry name" value="BRCT"/>
    <property type="match status" value="1"/>
</dbReference>
<dbReference type="GO" id="GO:0006270">
    <property type="term" value="P:DNA replication initiation"/>
    <property type="evidence" value="ECO:0007669"/>
    <property type="project" value="TreeGrafter"/>
</dbReference>
<sequence length="1207" mass="133802">MTLDVQVYFVIPNGCEQDECSEEMHQAYITCEQHRGGGLNARWILEDDCMRLQNVTKKDVFVLEEFDGAVFEKLKSSKCLLVGPRCLSCCLMEGVAIPSGPEPVFTVAMRGLIVTASGLTKLQKKSVELGIPIMSITWVTDVWDTSLTMNVNGNSMEFNKHRLKPFNNLHITTSGIGKKEKQSIIKLVTENGGTFTGAFQSETTDIVIMTKEGIGSEKYKAAIEFGKACVHPLWIQHSVERHYAQPVAKYKIAGASTSSPLAHHNLPDISLNFSRITNSRPTSNVVNETTDSSVIASCRTKLSQEVKKTNDSQLVDKDIMIAFEKFDMNSIKKAGPVFDGFFVWVVGGSGICRERACGLVSRGGGVRYDCPGPRVTHAVAMSAAAATKAITELPNVPVVSAIWLIKSVEAEKALDVTEFLMNEEAAGNTSGSTKKSRLEPSSPLSKKNLQMLRPPCPPPPAFNDNLLGNVQDDILQQYKSHTSATTSSKSNISSDPRPNVTEVTGSGEEEPTEEPEQIFEGIKFEVQSLDEETLCELSAEITASGGILLPTGGGGSHALVPLDFDVDELANKNAEAVTVFWVKDCLTQQELVPIQYYHKPVRVVNATALHDVVLSLSTYSGVERAFLDELATLMGATTQLRFCRRAAADALASTHLLCPEPTGDKYAGAVRWGLPAVTARWLLDCAAAGKRLHEQLYLVGDTKAPSLLTPDETKDKENVITIEKRKSVSDNTELRDSSKEHTPRVKQIDIVQGGVDGDVDMSPASRYIAMARQGLLNADSQETPKRMKDVQQEQVAEGVVRTPPLDEALSTPNLAALSPTTRRRIQAVRRGEMPSDPIRTPKNPCEPIDSAPGTPDSAFGAALRPGSGLSPGTRKRLWRQVQHLPGKQPSPAVNKQTPLSEIRNRFLAQFAEGAPTPPTDHGLHGPRKLQLPDQSDTPPAKIPKFLDNQFLLEAYDEHALAEQMCRKWFARFKSGDFELDDKERPGQPKKFEDKELQGLLDVDSCQTLQELATSLVVDLSKIHYDNPKRRKSWVKPGQPSTSVAKQNIHGSKLLLCIWWDQRGVIYYELLKPNETITGDRYRLQLIRLSRALKEKRSEYSKTHDKVILLHDNARPHVAKPVKTYLGTLKWDVLPHPPYAPDIVPSDYHLFRSMAHGLTHQKFTLYEDCQKWVDLWISSKDKKFFQRGIHLLPERWQKVVESDGKYFE</sequence>
<feature type="region of interest" description="Disordered" evidence="2">
    <location>
        <begin position="426"/>
        <end position="467"/>
    </location>
</feature>
<dbReference type="SUPFAM" id="SSF52113">
    <property type="entry name" value="BRCT domain"/>
    <property type="match status" value="4"/>
</dbReference>
<dbReference type="Proteomes" id="UP000299102">
    <property type="component" value="Unassembled WGS sequence"/>
</dbReference>
<organism evidence="4 5">
    <name type="scientific">Eumeta variegata</name>
    <name type="common">Bagworm moth</name>
    <name type="synonym">Eumeta japonica</name>
    <dbReference type="NCBI Taxonomy" id="151549"/>
    <lineage>
        <taxon>Eukaryota</taxon>
        <taxon>Metazoa</taxon>
        <taxon>Ecdysozoa</taxon>
        <taxon>Arthropoda</taxon>
        <taxon>Hexapoda</taxon>
        <taxon>Insecta</taxon>
        <taxon>Pterygota</taxon>
        <taxon>Neoptera</taxon>
        <taxon>Endopterygota</taxon>
        <taxon>Lepidoptera</taxon>
        <taxon>Glossata</taxon>
        <taxon>Ditrysia</taxon>
        <taxon>Tineoidea</taxon>
        <taxon>Psychidae</taxon>
        <taxon>Oiketicinae</taxon>
        <taxon>Eumeta</taxon>
    </lineage>
</organism>
<dbReference type="GO" id="GO:0033314">
    <property type="term" value="P:mitotic DNA replication checkpoint signaling"/>
    <property type="evidence" value="ECO:0007669"/>
    <property type="project" value="TreeGrafter"/>
</dbReference>
<dbReference type="PANTHER" id="PTHR13561:SF20">
    <property type="entry name" value="DNA TOPOISOMERASE 2-BINDING PROTEIN 1"/>
    <property type="match status" value="1"/>
</dbReference>
<dbReference type="InterPro" id="IPR036420">
    <property type="entry name" value="BRCT_dom_sf"/>
</dbReference>
<dbReference type="PROSITE" id="PS50172">
    <property type="entry name" value="BRCT"/>
    <property type="match status" value="4"/>
</dbReference>
<dbReference type="InterPro" id="IPR059215">
    <property type="entry name" value="BRCT2_TopBP1-like"/>
</dbReference>
<keyword evidence="5" id="KW-1185">Reference proteome</keyword>
<accession>A0A4C1XT89</accession>
<dbReference type="AlphaFoldDB" id="A0A4C1XT89"/>
<gene>
    <name evidence="4" type="ORF">EVAR_41068_1</name>
</gene>
<feature type="compositionally biased region" description="Acidic residues" evidence="2">
    <location>
        <begin position="507"/>
        <end position="516"/>
    </location>
</feature>
<keyword evidence="1" id="KW-0677">Repeat</keyword>
<dbReference type="Pfam" id="PF12738">
    <property type="entry name" value="PTCB-BRCT"/>
    <property type="match status" value="1"/>
</dbReference>
<dbReference type="InterPro" id="IPR001888">
    <property type="entry name" value="Transposase_1"/>
</dbReference>
<dbReference type="GO" id="GO:0003676">
    <property type="term" value="F:nucleic acid binding"/>
    <property type="evidence" value="ECO:0007669"/>
    <property type="project" value="InterPro"/>
</dbReference>
<evidence type="ECO:0000313" key="5">
    <source>
        <dbReference type="Proteomes" id="UP000299102"/>
    </source>
</evidence>
<dbReference type="GO" id="GO:0007095">
    <property type="term" value="P:mitotic G2 DNA damage checkpoint signaling"/>
    <property type="evidence" value="ECO:0007669"/>
    <property type="project" value="TreeGrafter"/>
</dbReference>
<dbReference type="STRING" id="151549.A0A4C1XT89"/>
<dbReference type="Gene3D" id="3.30.420.10">
    <property type="entry name" value="Ribonuclease H-like superfamily/Ribonuclease H"/>
    <property type="match status" value="1"/>
</dbReference>
<feature type="compositionally biased region" description="Low complexity" evidence="2">
    <location>
        <begin position="480"/>
        <end position="506"/>
    </location>
</feature>
<dbReference type="OrthoDB" id="251770at2759"/>
<protein>
    <submittedName>
        <fullName evidence="4">Mariner Mos1 transposase</fullName>
    </submittedName>
</protein>
<comment type="caution">
    <text evidence="4">The sequence shown here is derived from an EMBL/GenBank/DDBJ whole genome shotgun (WGS) entry which is preliminary data.</text>
</comment>
<dbReference type="CDD" id="cd17731">
    <property type="entry name" value="BRCT_TopBP1_rpt2_like"/>
    <property type="match status" value="1"/>
</dbReference>
<feature type="domain" description="BRCT" evidence="3">
    <location>
        <begin position="333"/>
        <end position="421"/>
    </location>
</feature>
<evidence type="ECO:0000256" key="2">
    <source>
        <dbReference type="SAM" id="MobiDB-lite"/>
    </source>
</evidence>